<dbReference type="GO" id="GO:0004930">
    <property type="term" value="F:G protein-coupled receptor activity"/>
    <property type="evidence" value="ECO:0007669"/>
    <property type="project" value="InterPro"/>
</dbReference>
<dbReference type="InterPro" id="IPR011050">
    <property type="entry name" value="Pectin_lyase_fold/virulence"/>
</dbReference>
<feature type="transmembrane region" description="Helical" evidence="12">
    <location>
        <begin position="1561"/>
        <end position="1582"/>
    </location>
</feature>
<evidence type="ECO:0000256" key="6">
    <source>
        <dbReference type="ARBA" id="ARBA00022692"/>
    </source>
</evidence>
<dbReference type="GO" id="GO:0005576">
    <property type="term" value="C:extracellular region"/>
    <property type="evidence" value="ECO:0007669"/>
    <property type="project" value="UniProtKB-SubCell"/>
</dbReference>
<dbReference type="CDD" id="cd13953">
    <property type="entry name" value="7tm_classC_mGluR-like"/>
    <property type="match status" value="1"/>
</dbReference>
<feature type="transmembrane region" description="Helical" evidence="12">
    <location>
        <begin position="945"/>
        <end position="965"/>
    </location>
</feature>
<dbReference type="Gene3D" id="2.120.10.80">
    <property type="entry name" value="Kelch-type beta propeller"/>
    <property type="match status" value="1"/>
</dbReference>
<accession>X6MN80</accession>
<evidence type="ECO:0000256" key="12">
    <source>
        <dbReference type="SAM" id="Phobius"/>
    </source>
</evidence>
<dbReference type="InterPro" id="IPR015915">
    <property type="entry name" value="Kelch-typ_b-propeller"/>
</dbReference>
<keyword evidence="5" id="KW-0964">Secreted</keyword>
<feature type="compositionally biased region" description="Low complexity" evidence="11">
    <location>
        <begin position="1789"/>
        <end position="1801"/>
    </location>
</feature>
<dbReference type="InterPro" id="IPR006626">
    <property type="entry name" value="PbH1"/>
</dbReference>
<sequence>MFLLALATALAVLAPSKATIAQFNLTEDALSYWLYGAMIAYEASNEKIVMIGGESGQSDDVNDKFIEFDITDVELAKHSQATTVNGSTANQVDNVMLEHKSVAIGDAIYYLKVGGSQDITWHIYNVTARTEIAQETSIAWATVKGVTLCSDGGSAIFVNILGVKESGEHYSRCLEYNTMDETWSNVTEEISLSSFAFYGSCVWSASTNKILMFGGLDYVTSQPLSDIWSVDRSTGEAVLQAQLQIPRFGTGVFAMPDANEEEHILIIGGCLQADELYRCAINVINSEVYNLTTLSVAGFGPRLYVPLAQSASIFKKNILWMFGGISNNDGRSSDLQYLDMSTVTWTQLITNVTNVEKFLVFNSIDAYYNSSFSFIYQTTSFEDAVEKAIWTSVNATSLVYFATDWNMSNAQYIWYTNRNTSVTVGCDRPSQCRVFAQNSILVHLYVGQLNINVAVQVQDLNVSVAKSDTDPRIGQLITLDLSMFNNTYNPGLVQLGLSRILLTFAKRSETHGVWINSPLSQNGRLTIDQVHTINNGISFVHLIGGSDFYTYGWAVELTNTSLQSSLTFVSGSPILSCDQSTFCFRNIQLLYASNVVWNGSSSVEKALDVQYFDTMHISDIEMSGRFTAHYSPIAAAYGGQVYAYGLTCTTIRGNVSACIWTEQVNYVTVDTVYCEGTSGGESACVGSRYNYGVTISNVGCYQTSASLFSGCVYTYTYTITSIDVQHITCTDTTGKVAGCVYVLSFYSAILNDISIDNAIDSQMSIFAAGGQTLTSQSITCDTVYNFESSCFYANGISYVSSDSVTCKNSFALATACVEALFISSLNLQNILCQNVSSGFAACLVMENSGVLTVDGFTCADTYAIGGCMIVTWTNTADLTHVNSTNTLGVSVGALFLYVVNSVMISSSILNSNFMSDSAINYGAGVHLEVGAAIITNSIFSGNHGFVIYTYMFICYFFVALFLMSCNMFTQYEIIRPFGGGALSSSASALTIQNSLFYRNSGDKLGGATFHNYGDVVFTNCTFQENHADQGGAIGFYAPAFRLFLSNCTFQQNFASAQGGAIFIDKGNYNIENTLAQDNIAKSNGGFLFDGDGYFICAAKPNYISRTVITTNSAQQGGGLYIHGCRFEMNDSRIVNNSASQTGAGIMIDVSSGFHYLLNVTLSENIAGSSGGGLTITGGNILLEQCTFANNDAATTGGGIFLTHAPLWGMNVTLLNSTLDNNSADNGGAIALTSSASSNFFEWSASPLLMLSSNSLSKNQANMNGGAVYVQMGSIELNSNNFDSNNANMEGGGIHVLQGWIQDSASTFSQNSAKSGGGMGCDVPLIQLLNSTFVKNNADNGGGLWLQSCPSFDFFYVQFQENKAQYSGGAIYIDEQGKCPVCGSNSSNCQYQNNGAAFGSDTGTGPQKLKLTYGTDLSKGLNQKQKVKIQGILLDAYGQIVTQLEQTTVLSVSISGADVKLTGRYEDTFSKGTASLEFFITPGDSIRHNNKKLDLTLDIYTQPYSFNQSVTARYSNHVYTPQLWTIAINSAVGIVGIFSVITTALLMWWYRESPIIRGATPPFLVIILFGCLLLSVSIILLPFMPQDAPCQLMVWLLHFSFIFIMAPITGKTWRIYMIFYTAKKKFQRFNFTTTRLFLLFLVLPSLVILGYLLAWTFVQSNWTEWQVESDGTNKEYCSLNNIFLTISLACGVILLLWLVRLAVGVRDVPKNFNESFWLGAAIYTLALIMLFMVPISVINSVPPEAKQVLGGIASWIALEAVLGFIFWRKYYMIWFHGEEVKTKGKDQNSEDSNMSSTDSSNMAGSDLSTNNASRSGKSGTKTGHTLNRADSTM</sequence>
<organism evidence="15 16">
    <name type="scientific">Reticulomyxa filosa</name>
    <dbReference type="NCBI Taxonomy" id="46433"/>
    <lineage>
        <taxon>Eukaryota</taxon>
        <taxon>Sar</taxon>
        <taxon>Rhizaria</taxon>
        <taxon>Retaria</taxon>
        <taxon>Foraminifera</taxon>
        <taxon>Monothalamids</taxon>
        <taxon>Reticulomyxidae</taxon>
        <taxon>Reticulomyxa</taxon>
    </lineage>
</organism>
<name>X6MN80_RETFI</name>
<dbReference type="OMA" id="STCIVSN"/>
<feature type="domain" description="G-protein coupled receptors family 3 profile" evidence="14">
    <location>
        <begin position="1531"/>
        <end position="1778"/>
    </location>
</feature>
<comment type="subcellular location">
    <subcellularLocation>
        <location evidence="2">Cell envelope</location>
    </subcellularLocation>
    <subcellularLocation>
        <location evidence="3">Cell outer membrane</location>
    </subcellularLocation>
    <subcellularLocation>
        <location evidence="1">Membrane</location>
        <topology evidence="1">Multi-pass membrane protein</topology>
    </subcellularLocation>
    <subcellularLocation>
        <location evidence="4">Secreted</location>
    </subcellularLocation>
</comment>
<dbReference type="PANTHER" id="PTHR11319">
    <property type="entry name" value="G PROTEIN-COUPLED RECEPTOR-RELATED"/>
    <property type="match status" value="1"/>
</dbReference>
<keyword evidence="7 13" id="KW-0732">Signal</keyword>
<reference evidence="15 16" key="1">
    <citation type="journal article" date="2013" name="Curr. Biol.">
        <title>The Genome of the Foraminiferan Reticulomyxa filosa.</title>
        <authorList>
            <person name="Glockner G."/>
            <person name="Hulsmann N."/>
            <person name="Schleicher M."/>
            <person name="Noegel A.A."/>
            <person name="Eichinger L."/>
            <person name="Gallinger C."/>
            <person name="Pawlowski J."/>
            <person name="Sierra R."/>
            <person name="Euteneuer U."/>
            <person name="Pillet L."/>
            <person name="Moustafa A."/>
            <person name="Platzer M."/>
            <person name="Groth M."/>
            <person name="Szafranski K."/>
            <person name="Schliwa M."/>
        </authorList>
    </citation>
    <scope>NUCLEOTIDE SEQUENCE [LARGE SCALE GENOMIC DNA]</scope>
</reference>
<evidence type="ECO:0000256" key="10">
    <source>
        <dbReference type="ARBA" id="ARBA00023237"/>
    </source>
</evidence>
<keyword evidence="9 12" id="KW-0472">Membrane</keyword>
<dbReference type="SUPFAM" id="SSF117281">
    <property type="entry name" value="Kelch motif"/>
    <property type="match status" value="1"/>
</dbReference>
<evidence type="ECO:0000256" key="5">
    <source>
        <dbReference type="ARBA" id="ARBA00022525"/>
    </source>
</evidence>
<dbReference type="GO" id="GO:0016020">
    <property type="term" value="C:membrane"/>
    <property type="evidence" value="ECO:0007669"/>
    <property type="project" value="UniProtKB-SubCell"/>
</dbReference>
<feature type="transmembrane region" description="Helical" evidence="12">
    <location>
        <begin position="1714"/>
        <end position="1735"/>
    </location>
</feature>
<dbReference type="OrthoDB" id="425344at2759"/>
<feature type="transmembrane region" description="Helical" evidence="12">
    <location>
        <begin position="1747"/>
        <end position="1766"/>
    </location>
</feature>
<feature type="transmembrane region" description="Helical" evidence="12">
    <location>
        <begin position="1594"/>
        <end position="1615"/>
    </location>
</feature>
<protein>
    <recommendedName>
        <fullName evidence="14">G-protein coupled receptors family 3 profile domain-containing protein</fullName>
    </recommendedName>
</protein>
<dbReference type="InterPro" id="IPR017978">
    <property type="entry name" value="GPCR_3_C"/>
</dbReference>
<dbReference type="PANTHER" id="PTHR11319:SF35">
    <property type="entry name" value="OUTER MEMBRANE PROTEIN PMPC-RELATED"/>
    <property type="match status" value="1"/>
</dbReference>
<feature type="compositionally biased region" description="Polar residues" evidence="11">
    <location>
        <begin position="1805"/>
        <end position="1832"/>
    </location>
</feature>
<feature type="signal peptide" evidence="13">
    <location>
        <begin position="1"/>
        <end position="18"/>
    </location>
</feature>
<keyword evidence="6 12" id="KW-0812">Transmembrane</keyword>
<dbReference type="Pfam" id="PF02415">
    <property type="entry name" value="Chlam_PMP"/>
    <property type="match status" value="2"/>
</dbReference>
<dbReference type="EMBL" id="ASPP01019969">
    <property type="protein sequence ID" value="ETO14560.1"/>
    <property type="molecule type" value="Genomic_DNA"/>
</dbReference>
<evidence type="ECO:0000256" key="4">
    <source>
        <dbReference type="ARBA" id="ARBA00004613"/>
    </source>
</evidence>
<evidence type="ECO:0000256" key="3">
    <source>
        <dbReference type="ARBA" id="ARBA00004442"/>
    </source>
</evidence>
<evidence type="ECO:0000256" key="11">
    <source>
        <dbReference type="SAM" id="MobiDB-lite"/>
    </source>
</evidence>
<gene>
    <name evidence="15" type="ORF">RFI_22811</name>
</gene>
<dbReference type="Proteomes" id="UP000023152">
    <property type="component" value="Unassembled WGS sequence"/>
</dbReference>
<evidence type="ECO:0000256" key="2">
    <source>
        <dbReference type="ARBA" id="ARBA00004196"/>
    </source>
</evidence>
<evidence type="ECO:0000256" key="9">
    <source>
        <dbReference type="ARBA" id="ARBA00023136"/>
    </source>
</evidence>
<evidence type="ECO:0000313" key="15">
    <source>
        <dbReference type="EMBL" id="ETO14560.1"/>
    </source>
</evidence>
<evidence type="ECO:0000256" key="1">
    <source>
        <dbReference type="ARBA" id="ARBA00004141"/>
    </source>
</evidence>
<feature type="transmembrane region" description="Helical" evidence="12">
    <location>
        <begin position="1677"/>
        <end position="1702"/>
    </location>
</feature>
<keyword evidence="16" id="KW-1185">Reference proteome</keyword>
<feature type="region of interest" description="Disordered" evidence="11">
    <location>
        <begin position="1782"/>
        <end position="1832"/>
    </location>
</feature>
<dbReference type="SUPFAM" id="SSF51126">
    <property type="entry name" value="Pectin lyase-like"/>
    <property type="match status" value="2"/>
</dbReference>
<evidence type="ECO:0000313" key="16">
    <source>
        <dbReference type="Proteomes" id="UP000023152"/>
    </source>
</evidence>
<evidence type="ECO:0000259" key="14">
    <source>
        <dbReference type="PROSITE" id="PS50259"/>
    </source>
</evidence>
<proteinExistence type="predicted"/>
<evidence type="ECO:0000256" key="13">
    <source>
        <dbReference type="SAM" id="SignalP"/>
    </source>
</evidence>
<feature type="transmembrane region" description="Helical" evidence="12">
    <location>
        <begin position="887"/>
        <end position="909"/>
    </location>
</feature>
<evidence type="ECO:0000256" key="7">
    <source>
        <dbReference type="ARBA" id="ARBA00022729"/>
    </source>
</evidence>
<evidence type="ECO:0000256" key="8">
    <source>
        <dbReference type="ARBA" id="ARBA00022989"/>
    </source>
</evidence>
<feature type="transmembrane region" description="Helical" evidence="12">
    <location>
        <begin position="1635"/>
        <end position="1657"/>
    </location>
</feature>
<dbReference type="SMART" id="SM00710">
    <property type="entry name" value="PbH1"/>
    <property type="match status" value="12"/>
</dbReference>
<dbReference type="PROSITE" id="PS50259">
    <property type="entry name" value="G_PROTEIN_RECEP_F3_4"/>
    <property type="match status" value="1"/>
</dbReference>
<dbReference type="Pfam" id="PF00003">
    <property type="entry name" value="7tm_3"/>
    <property type="match status" value="1"/>
</dbReference>
<keyword evidence="8 12" id="KW-1133">Transmembrane helix</keyword>
<dbReference type="InterPro" id="IPR003368">
    <property type="entry name" value="POMP_repeat"/>
</dbReference>
<comment type="caution">
    <text evidence="15">The sequence shown here is derived from an EMBL/GenBank/DDBJ whole genome shotgun (WGS) entry which is preliminary data.</text>
</comment>
<keyword evidence="10" id="KW-0998">Cell outer membrane</keyword>
<feature type="transmembrane region" description="Helical" evidence="12">
    <location>
        <begin position="921"/>
        <end position="939"/>
    </location>
</feature>
<feature type="transmembrane region" description="Helical" evidence="12">
    <location>
        <begin position="1522"/>
        <end position="1549"/>
    </location>
</feature>
<feature type="chain" id="PRO_5004975769" description="G-protein coupled receptors family 3 profile domain-containing protein" evidence="13">
    <location>
        <begin position="19"/>
        <end position="1832"/>
    </location>
</feature>